<organism evidence="2 3">
    <name type="scientific">Desulfosarcina ovata subsp. ovata</name>
    <dbReference type="NCBI Taxonomy" id="2752305"/>
    <lineage>
        <taxon>Bacteria</taxon>
        <taxon>Pseudomonadati</taxon>
        <taxon>Thermodesulfobacteriota</taxon>
        <taxon>Desulfobacteria</taxon>
        <taxon>Desulfobacterales</taxon>
        <taxon>Desulfosarcinaceae</taxon>
        <taxon>Desulfosarcina</taxon>
    </lineage>
</organism>
<accession>A0A5K8AB19</accession>
<sequence length="53" mass="6005">MSDKKHDRKREHKEQKKHRHASAADRSGCFYVVDACGCQVVDPCGCYVSQCCC</sequence>
<reference evidence="2 3" key="1">
    <citation type="submission" date="2019-11" db="EMBL/GenBank/DDBJ databases">
        <title>Comparative genomics of hydrocarbon-degrading Desulfosarcina strains.</title>
        <authorList>
            <person name="Watanabe M."/>
            <person name="Kojima H."/>
            <person name="Fukui M."/>
        </authorList>
    </citation>
    <scope>NUCLEOTIDE SEQUENCE [LARGE SCALE GENOMIC DNA]</scope>
    <source>
        <strain evidence="3">oXyS1</strain>
    </source>
</reference>
<name>A0A5K8AB19_9BACT</name>
<evidence type="ECO:0000313" key="2">
    <source>
        <dbReference type="EMBL" id="BBO89805.1"/>
    </source>
</evidence>
<evidence type="ECO:0000313" key="3">
    <source>
        <dbReference type="Proteomes" id="UP000422108"/>
    </source>
</evidence>
<dbReference type="Proteomes" id="UP000422108">
    <property type="component" value="Chromosome"/>
</dbReference>
<evidence type="ECO:0000256" key="1">
    <source>
        <dbReference type="SAM" id="MobiDB-lite"/>
    </source>
</evidence>
<dbReference type="EMBL" id="AP021879">
    <property type="protein sequence ID" value="BBO89805.1"/>
    <property type="molecule type" value="Genomic_DNA"/>
</dbReference>
<feature type="region of interest" description="Disordered" evidence="1">
    <location>
        <begin position="1"/>
        <end position="24"/>
    </location>
</feature>
<proteinExistence type="predicted"/>
<dbReference type="AlphaFoldDB" id="A0A5K8AB19"/>
<gene>
    <name evidence="2" type="ORF">DSCOOX_29850</name>
</gene>
<protein>
    <submittedName>
        <fullName evidence="2">Uncharacterized protein</fullName>
    </submittedName>
</protein>
<dbReference type="RefSeq" id="WP_155310942.1">
    <property type="nucleotide sequence ID" value="NZ_AP021879.1"/>
</dbReference>
<keyword evidence="3" id="KW-1185">Reference proteome</keyword>
<feature type="compositionally biased region" description="Basic residues" evidence="1">
    <location>
        <begin position="1"/>
        <end position="21"/>
    </location>
</feature>